<accession>A0A176W0M1</accession>
<sequence>MPGLHFACVFQAANVSSSVRMEGAGASIVSHAAETRGMDSADEEPETSHVREADDDVMVPSEIREIYSADEEPETSHVSETDEQKLPSAVMDLIRRLEGAGEPFLGLPNLRWSEFFPVRELLSTIKGWRSEVRLRVLEAIGRCDTFIQLDIQTIFGGDISRLTASEWERVLRGFRSSTHLREIRVEDLTWISDEEVESLCLHLGIILNSSSVTELKIGNCSLSARCFLNLASGLRGNSKSQLQSLELRRAWEDSSAVKHVADMINSAPLLKTLSLSGYLNHRNDMDEETVRILSQALIQRSSLKELVLVEVEWGAALLLQALAGEDRNRSIERLHLHDMVRLGDCLRQVLSSNASLKEMSLHSLRMRPEEWHQLGEFISDNARAVHIYVHFGFDQNVEDNWKSIEALACPARFRARDLTVELDLKPPSDHDFLLSLKLLGRILRGEIKALESFNISFSTWPPFTDNRLETILSMDGKTGETSVLKKLGLHVKNTYKEDEDLFLCLKGAWKHLFWCLQGNKSLTHLDLCGSKLDDEGFRDLMGLLQVNFTLEKIDVTGTSWEKDGKAAQINEALKRKQAEYMSVFTEAGLTFGDARAGRLVLCGSPRAGKTRLRHTLMRIVEAKSWLGNKWDELRTNGMKGIEVEFLQKNDRREISIWDVAGQQYFCTIRRLLFPQSSNFCVFLFVYSPFFPEQSSLAEFSSFTDLPSYRYITRGIIIEEMISYLNDIGSIIFIPNTDCIIVNPNWLITTLAHPLTQHTMSHASHTSKDGFVSESVFAGLIEVFLRSQPHGQRGVNREMLENILINLDLCFKLEDSSQYFIPLLLPEHGGAHVESMAWKTKDETSKFVGIRIQCQDQRTMSLTADFFARFQMFMIRKLIYEMHVSEKNVGYSQNCLQLLLDGHEIYVEQGTRIEQGTRNTYVDVLMLCPTYRSRSEDLRYVMKHIVQELISFCASPKGCPGVALVLGVIQTFCVEMLIPSHLRGAILIENLRSKFICSIKDKLEDIPLDCLHLENEDGLFDYEHSWPFIEGHTTESIFERARDLLWESDVEAVLNEIRQHRIQQLESLQQGLINVNNDLVHSHLEYFFPSFIREYASMEEHPYVVLGGARGGPHMESMAWKTKDETSKFVGIRIQREDGRTMSLTSAFFPCFQMFIKRKLISEMHVSKKKTVTCSQYYLRILLDGHEIYVEQGTSHNYVDVLMLCSKHKSRLGALQYMMKHIVQEVLSFYASPKGCPGVALVLGVIQTHCVKELKPSVLRKAILIEELKSNFTRRINDNLRIFRWKNRT</sequence>
<dbReference type="Proteomes" id="UP000077202">
    <property type="component" value="Unassembled WGS sequence"/>
</dbReference>
<keyword evidence="3" id="KW-1185">Reference proteome</keyword>
<comment type="caution">
    <text evidence="2">The sequence shown here is derived from an EMBL/GenBank/DDBJ whole genome shotgun (WGS) entry which is preliminary data.</text>
</comment>
<dbReference type="PANTHER" id="PTHR47679:SF1">
    <property type="entry name" value="PROTEIN TORNADO 1"/>
    <property type="match status" value="1"/>
</dbReference>
<protein>
    <submittedName>
        <fullName evidence="2">Uncharacterized protein</fullName>
    </submittedName>
</protein>
<feature type="region of interest" description="Disordered" evidence="1">
    <location>
        <begin position="33"/>
        <end position="52"/>
    </location>
</feature>
<reference evidence="2" key="1">
    <citation type="submission" date="2016-03" db="EMBL/GenBank/DDBJ databases">
        <title>Mechanisms controlling the formation of the plant cell surface in tip-growing cells are functionally conserved among land plants.</title>
        <authorList>
            <person name="Honkanen S."/>
            <person name="Jones V.A."/>
            <person name="Morieri G."/>
            <person name="Champion C."/>
            <person name="Hetherington A.J."/>
            <person name="Kelly S."/>
            <person name="Saint-Marcoux D."/>
            <person name="Proust H."/>
            <person name="Prescott H."/>
            <person name="Dolan L."/>
        </authorList>
    </citation>
    <scope>NUCLEOTIDE SEQUENCE [LARGE SCALE GENOMIC DNA]</scope>
    <source>
        <tissue evidence="2">Whole gametophyte</tissue>
    </source>
</reference>
<organism evidence="2 3">
    <name type="scientific">Marchantia polymorpha subsp. ruderalis</name>
    <dbReference type="NCBI Taxonomy" id="1480154"/>
    <lineage>
        <taxon>Eukaryota</taxon>
        <taxon>Viridiplantae</taxon>
        <taxon>Streptophyta</taxon>
        <taxon>Embryophyta</taxon>
        <taxon>Marchantiophyta</taxon>
        <taxon>Marchantiopsida</taxon>
        <taxon>Marchantiidae</taxon>
        <taxon>Marchantiales</taxon>
        <taxon>Marchantiaceae</taxon>
        <taxon>Marchantia</taxon>
    </lineage>
</organism>
<evidence type="ECO:0000313" key="3">
    <source>
        <dbReference type="Proteomes" id="UP000077202"/>
    </source>
</evidence>
<dbReference type="Gene3D" id="3.40.50.300">
    <property type="entry name" value="P-loop containing nucleotide triphosphate hydrolases"/>
    <property type="match status" value="1"/>
</dbReference>
<evidence type="ECO:0000313" key="2">
    <source>
        <dbReference type="EMBL" id="OAE26163.1"/>
    </source>
</evidence>
<dbReference type="PANTHER" id="PTHR47679">
    <property type="entry name" value="PROTEIN TORNADO 1"/>
    <property type="match status" value="1"/>
</dbReference>
<dbReference type="SUPFAM" id="SSF52540">
    <property type="entry name" value="P-loop containing nucleoside triphosphate hydrolases"/>
    <property type="match status" value="1"/>
</dbReference>
<evidence type="ECO:0000256" key="1">
    <source>
        <dbReference type="SAM" id="MobiDB-lite"/>
    </source>
</evidence>
<dbReference type="InterPro" id="IPR032675">
    <property type="entry name" value="LRR_dom_sf"/>
</dbReference>
<dbReference type="EMBL" id="LVLJ01002236">
    <property type="protein sequence ID" value="OAE26163.1"/>
    <property type="molecule type" value="Genomic_DNA"/>
</dbReference>
<dbReference type="SUPFAM" id="SSF52047">
    <property type="entry name" value="RNI-like"/>
    <property type="match status" value="1"/>
</dbReference>
<name>A0A176W0M1_MARPO</name>
<dbReference type="Gene3D" id="3.80.10.10">
    <property type="entry name" value="Ribonuclease Inhibitor"/>
    <property type="match status" value="1"/>
</dbReference>
<proteinExistence type="predicted"/>
<gene>
    <name evidence="2" type="ORF">AXG93_3841s1000</name>
</gene>
<dbReference type="InterPro" id="IPR027417">
    <property type="entry name" value="P-loop_NTPase"/>
</dbReference>